<feature type="domain" description="F-box" evidence="1">
    <location>
        <begin position="16"/>
        <end position="54"/>
    </location>
</feature>
<evidence type="ECO:0000313" key="3">
    <source>
        <dbReference type="Proteomes" id="UP000636709"/>
    </source>
</evidence>
<evidence type="ECO:0000259" key="1">
    <source>
        <dbReference type="Pfam" id="PF00646"/>
    </source>
</evidence>
<comment type="caution">
    <text evidence="2">The sequence shown here is derived from an EMBL/GenBank/DDBJ whole genome shotgun (WGS) entry which is preliminary data.</text>
</comment>
<dbReference type="EMBL" id="JACEFO010001947">
    <property type="protein sequence ID" value="KAF8692308.1"/>
    <property type="molecule type" value="Genomic_DNA"/>
</dbReference>
<gene>
    <name evidence="2" type="ORF">HU200_039917</name>
</gene>
<dbReference type="OrthoDB" id="695793at2759"/>
<dbReference type="Proteomes" id="UP000636709">
    <property type="component" value="Unassembled WGS sequence"/>
</dbReference>
<dbReference type="SUPFAM" id="SSF81383">
    <property type="entry name" value="F-box domain"/>
    <property type="match status" value="1"/>
</dbReference>
<keyword evidence="3" id="KW-1185">Reference proteome</keyword>
<accession>A0A835EI57</accession>
<name>A0A835EI57_9POAL</name>
<dbReference type="InterPro" id="IPR036047">
    <property type="entry name" value="F-box-like_dom_sf"/>
</dbReference>
<dbReference type="InterPro" id="IPR001810">
    <property type="entry name" value="F-box_dom"/>
</dbReference>
<proteinExistence type="predicted"/>
<reference evidence="2" key="1">
    <citation type="submission" date="2020-07" db="EMBL/GenBank/DDBJ databases">
        <title>Genome sequence and genetic diversity analysis of an under-domesticated orphan crop, white fonio (Digitaria exilis).</title>
        <authorList>
            <person name="Bennetzen J.L."/>
            <person name="Chen S."/>
            <person name="Ma X."/>
            <person name="Wang X."/>
            <person name="Yssel A.E.J."/>
            <person name="Chaluvadi S.R."/>
            <person name="Johnson M."/>
            <person name="Gangashetty P."/>
            <person name="Hamidou F."/>
            <person name="Sanogo M.D."/>
            <person name="Zwaenepoel A."/>
            <person name="Wallace J."/>
            <person name="Van De Peer Y."/>
            <person name="Van Deynze A."/>
        </authorList>
    </citation>
    <scope>NUCLEOTIDE SEQUENCE</scope>
    <source>
        <tissue evidence="2">Leaves</tissue>
    </source>
</reference>
<dbReference type="CDD" id="cd09917">
    <property type="entry name" value="F-box_SF"/>
    <property type="match status" value="1"/>
</dbReference>
<dbReference type="PANTHER" id="PTHR33207">
    <property type="entry name" value="F-BOX DOMAIN CONTAINING PROTEIN-RELATED"/>
    <property type="match status" value="1"/>
</dbReference>
<dbReference type="Pfam" id="PF00646">
    <property type="entry name" value="F-box"/>
    <property type="match status" value="1"/>
</dbReference>
<protein>
    <recommendedName>
        <fullName evidence="1">F-box domain-containing protein</fullName>
    </recommendedName>
</protein>
<sequence>MGKENTPRRRTTIHAISDDLLDIILQHTPSNTDLIRAAATCKQWRRVIGDAGFLRRFRRRLNLPSSIMLGHYLHRGDVGGTHFVLLPPSPPSSGKKTTTAVDDIIGDRLSLDFLAVSYPNMDRVVFHDSRGGLLAFYRTGRPEICMEKIQMGKADDIRFVGVFLLDDVTTGITTDQMNMSNFRVLCVRLLLCIHDGWKITIEASVFSGRDEHWVKLSTRAIDDVIPVADFSYYEIMPLLVLVGRAGGSICWYYKKHRNNVILHVDESTGEFSCFKLPAVPEHDAGFMPRMIPLFFHNRTNLRVIGGDTRTVRLARIIAGDLEVLRYTRGGEGSCVVETRVPVHVEDGEVVSRRMYWNWMRSWWSFIDTAGAVAPGSIMLCDVLCDAGYGQMITVDLQNLMLEGSVQERRKKEGDRAFPYEGFCGRRHGGPGRRRPGTHPPEGRLARLLIRAAAVCRRLRRAIADAAFLPRYRSLHAPAVAGDYHNGRSDAGLVFAPSSTSTVDPRHFSLDFLPGGAGAWTVMDSRGSLLLLWGRSLDYGFPDMVVCEPLTCRFEIIPIQAERVYQGWCFLIDGATMHGGRSWHQHVQLQGAMLVPLQWWHEHCHVNLWILVG</sequence>
<dbReference type="AlphaFoldDB" id="A0A835EI57"/>
<organism evidence="2 3">
    <name type="scientific">Digitaria exilis</name>
    <dbReference type="NCBI Taxonomy" id="1010633"/>
    <lineage>
        <taxon>Eukaryota</taxon>
        <taxon>Viridiplantae</taxon>
        <taxon>Streptophyta</taxon>
        <taxon>Embryophyta</taxon>
        <taxon>Tracheophyta</taxon>
        <taxon>Spermatophyta</taxon>
        <taxon>Magnoliopsida</taxon>
        <taxon>Liliopsida</taxon>
        <taxon>Poales</taxon>
        <taxon>Poaceae</taxon>
        <taxon>PACMAD clade</taxon>
        <taxon>Panicoideae</taxon>
        <taxon>Panicodae</taxon>
        <taxon>Paniceae</taxon>
        <taxon>Anthephorinae</taxon>
        <taxon>Digitaria</taxon>
    </lineage>
</organism>
<evidence type="ECO:0000313" key="2">
    <source>
        <dbReference type="EMBL" id="KAF8692308.1"/>
    </source>
</evidence>